<dbReference type="SUPFAM" id="SSF56112">
    <property type="entry name" value="Protein kinase-like (PK-like)"/>
    <property type="match status" value="1"/>
</dbReference>
<keyword evidence="4" id="KW-0808">Transferase</keyword>
<feature type="compositionally biased region" description="Polar residues" evidence="11">
    <location>
        <begin position="596"/>
        <end position="607"/>
    </location>
</feature>
<dbReference type="RefSeq" id="XP_021536021.1">
    <property type="nucleotide sequence ID" value="XM_021680346.2"/>
</dbReference>
<evidence type="ECO:0000256" key="4">
    <source>
        <dbReference type="ARBA" id="ARBA00022679"/>
    </source>
</evidence>
<feature type="compositionally biased region" description="Basic and acidic residues" evidence="11">
    <location>
        <begin position="551"/>
        <end position="571"/>
    </location>
</feature>
<keyword evidence="14" id="KW-1185">Reference proteome</keyword>
<dbReference type="Pfam" id="PF00069">
    <property type="entry name" value="Pkinase"/>
    <property type="match status" value="1"/>
</dbReference>
<evidence type="ECO:0000256" key="11">
    <source>
        <dbReference type="SAM" id="MobiDB-lite"/>
    </source>
</evidence>
<dbReference type="Gene3D" id="3.30.200.20">
    <property type="entry name" value="Phosphorylase Kinase, domain 1"/>
    <property type="match status" value="1"/>
</dbReference>
<accession>A0A2Y9GAH8</accession>
<dbReference type="Gene3D" id="1.10.510.10">
    <property type="entry name" value="Transferase(Phosphotransferase) domain 1"/>
    <property type="match status" value="1"/>
</dbReference>
<dbReference type="SMART" id="SM00036">
    <property type="entry name" value="CNH"/>
    <property type="match status" value="1"/>
</dbReference>
<feature type="domain" description="Protein kinase" evidence="12">
    <location>
        <begin position="25"/>
        <end position="289"/>
    </location>
</feature>
<evidence type="ECO:0000259" key="13">
    <source>
        <dbReference type="PROSITE" id="PS50219"/>
    </source>
</evidence>
<dbReference type="CTD" id="9448"/>
<evidence type="ECO:0000256" key="10">
    <source>
        <dbReference type="PROSITE-ProRule" id="PRU10141"/>
    </source>
</evidence>
<dbReference type="PROSITE" id="PS50011">
    <property type="entry name" value="PROTEIN_KINASE_DOM"/>
    <property type="match status" value="1"/>
</dbReference>
<keyword evidence="6 15" id="KW-0418">Kinase</keyword>
<dbReference type="InterPro" id="IPR000719">
    <property type="entry name" value="Prot_kinase_dom"/>
</dbReference>
<dbReference type="AlphaFoldDB" id="A0A2Y9GAH8"/>
<dbReference type="InterPro" id="IPR017441">
    <property type="entry name" value="Protein_kinase_ATP_BS"/>
</dbReference>
<dbReference type="InterPro" id="IPR051700">
    <property type="entry name" value="STE20_Ser-Thr_kinase"/>
</dbReference>
<feature type="compositionally biased region" description="Polar residues" evidence="11">
    <location>
        <begin position="704"/>
        <end position="717"/>
    </location>
</feature>
<evidence type="ECO:0000313" key="14">
    <source>
        <dbReference type="Proteomes" id="UP000248481"/>
    </source>
</evidence>
<feature type="domain" description="CNH" evidence="13">
    <location>
        <begin position="923"/>
        <end position="1210"/>
    </location>
</feature>
<dbReference type="FunFam" id="1.10.510.10:FF:000003">
    <property type="entry name" value="TRAF2 and NCK-interacting protein kinase isoform 4"/>
    <property type="match status" value="1"/>
</dbReference>
<organism evidence="14 15">
    <name type="scientific">Neomonachus schauinslandi</name>
    <name type="common">Hawaiian monk seal</name>
    <name type="synonym">Monachus schauinslandi</name>
    <dbReference type="NCBI Taxonomy" id="29088"/>
    <lineage>
        <taxon>Eukaryota</taxon>
        <taxon>Metazoa</taxon>
        <taxon>Chordata</taxon>
        <taxon>Craniata</taxon>
        <taxon>Vertebrata</taxon>
        <taxon>Euteleostomi</taxon>
        <taxon>Mammalia</taxon>
        <taxon>Eutheria</taxon>
        <taxon>Laurasiatheria</taxon>
        <taxon>Carnivora</taxon>
        <taxon>Caniformia</taxon>
        <taxon>Pinnipedia</taxon>
        <taxon>Phocidae</taxon>
        <taxon>Monachinae</taxon>
        <taxon>Monachini</taxon>
        <taxon>Neomonachus</taxon>
    </lineage>
</organism>
<evidence type="ECO:0000256" key="6">
    <source>
        <dbReference type="ARBA" id="ARBA00022777"/>
    </source>
</evidence>
<dbReference type="EC" id="2.7.11.1" evidence="2"/>
<feature type="compositionally biased region" description="Polar residues" evidence="11">
    <location>
        <begin position="575"/>
        <end position="585"/>
    </location>
</feature>
<protein>
    <recommendedName>
        <fullName evidence="2">non-specific serine/threonine protein kinase</fullName>
        <ecNumber evidence="2">2.7.11.1</ecNumber>
    </recommendedName>
</protein>
<dbReference type="GeneID" id="110572075"/>
<sequence>MANDSPAKSLVDIDLSSLRDPAGIFELVEVVGNGTYGQVYKGRHVKTGQLAAIKVMDVTEDEEEEIKLEINMLKKYSHHRNIATYYGAFIKKSPPGHDDQLWLVMEFCGAGSITDLVKNTKGNTLKEDWIAYISREILRGLAHLHIHHVIHRDIKGQNVLLTENAEVKLVDFGVSAQLDRTVGRRNTFIGTPYWMAPEVIACDENPDATYDYRSDLWSCGITAIEMAEGAPPLCDMHPMRALFLIPRNPPPRLKSKKWSKKFFSFIEGCLVKNYMQRPSTEQLLKHPFIRDQPNERQVRIQLKDHIDRTRKKRGEKDETEYEYSGSEEEEEEVPEQEGEPSSIVNVPGESTLRRDFLRLQQENKERSEALRRQQLLQEQQLREQEEYKRQLLAERQKRIEQQKEQRRRLEEQQRREREARRQQEREQRRREQEEKRRLEELERRRKEEEERRRAEEEKRRVEREQEYIRRQLEEEQRHLEILQQQLLQEQAMLLECRWREMEEHRQAERLQRQLQQEQAYLLSLQHDHRRPHPQQPQPPQQERSKPSFHAPEPKPHYEPADRAREVEDRFRKTNHSSPEAQSKQTGRVLEPPVPSRSESFSNGNSESVHPALQRPAEPQVPVRTTSRSPVLSRRDSPLQGSGQQNSQAGQRNSTSIEPRLLWERVEKLVPRPGSGSSSGSSNSGSQPGSHPGSQSGSGERFRVRSSSKSEGSPSQRLENAVKKPEEKKEVFRPLKPADLTALAKELRAVEDVRPPHKVTDYSSSSEESGTTDEEDDDVEQEGAEEATSGPEDTRAASSLNLSNGETESVKTMIVHDDVESEPAMTPSKEGTLIVRQTQSASSTLQKHKSSSSFTPFIDPRLLQISPSSGTTVTSVVGFSCDGMRPEAIRQDPTRKGSVVNVNPTNTRPQSDTPEIRKYKKRFNSEILCAALWGVNLLVGTESGLMLLDRSGQGKVYPLINRRRFQQMDVLEGLNVLVTISGKKDKLRVYYLSWLRNKILHNDPEVEKKQGWTTVGDLEGCVHYKVVKYERIKFLVIALKSSVEVYAWAPKPYHKFMAFKSFGELVHKPLLVDLTVEEGQRLKVIYGSCAGFHAVDVDSGSVYDIYLPTHIQCSIKPHAIIILPNTDGMELLVCYEDEGVYVNTYGRITKDVVLQWGEMPTSVAYIRSNQTMGWGEKAIEIRSVETGHLDGVFMHKRAQRLKFLCERNDKVFFASVRSGGSSQVYFMTLGRTSLLSW</sequence>
<feature type="region of interest" description="Disordered" evidence="11">
    <location>
        <begin position="306"/>
        <end position="349"/>
    </location>
</feature>
<reference evidence="15" key="1">
    <citation type="submission" date="2025-08" db="UniProtKB">
        <authorList>
            <consortium name="RefSeq"/>
        </authorList>
    </citation>
    <scope>IDENTIFICATION</scope>
    <source>
        <tissue evidence="15">Blood</tissue>
    </source>
</reference>
<keyword evidence="3" id="KW-0723">Serine/threonine-protein kinase</keyword>
<dbReference type="Pfam" id="PF00780">
    <property type="entry name" value="CNH"/>
    <property type="match status" value="1"/>
</dbReference>
<feature type="region of interest" description="Disordered" evidence="11">
    <location>
        <begin position="421"/>
        <end position="462"/>
    </location>
</feature>
<gene>
    <name evidence="15" type="primary">MAP4K4</name>
</gene>
<keyword evidence="5 10" id="KW-0547">Nucleotide-binding</keyword>
<dbReference type="PROSITE" id="PS00107">
    <property type="entry name" value="PROTEIN_KINASE_ATP"/>
    <property type="match status" value="1"/>
</dbReference>
<dbReference type="SMART" id="SM00220">
    <property type="entry name" value="S_TKc"/>
    <property type="match status" value="1"/>
</dbReference>
<name>A0A2Y9GAH8_NEOSC</name>
<proteinExistence type="inferred from homology"/>
<evidence type="ECO:0000256" key="3">
    <source>
        <dbReference type="ARBA" id="ARBA00022527"/>
    </source>
</evidence>
<feature type="region of interest" description="Disordered" evidence="11">
    <location>
        <begin position="517"/>
        <end position="808"/>
    </location>
</feature>
<feature type="compositionally biased region" description="Polar residues" evidence="11">
    <location>
        <begin position="795"/>
        <end position="806"/>
    </location>
</feature>
<feature type="compositionally biased region" description="Basic and acidic residues" evidence="11">
    <location>
        <begin position="660"/>
        <end position="669"/>
    </location>
</feature>
<dbReference type="GO" id="GO:0005524">
    <property type="term" value="F:ATP binding"/>
    <property type="evidence" value="ECO:0007669"/>
    <property type="project" value="UniProtKB-UniRule"/>
</dbReference>
<keyword evidence="7 10" id="KW-0067">ATP-binding</keyword>
<evidence type="ECO:0000256" key="8">
    <source>
        <dbReference type="ARBA" id="ARBA00047899"/>
    </source>
</evidence>
<feature type="compositionally biased region" description="Acidic residues" evidence="11">
    <location>
        <begin position="769"/>
        <end position="784"/>
    </location>
</feature>
<dbReference type="PANTHER" id="PTHR47096">
    <property type="entry name" value="MISSHAPEN LIKE KINASE 1"/>
    <property type="match status" value="1"/>
</dbReference>
<dbReference type="InterPro" id="IPR001180">
    <property type="entry name" value="CNH_dom"/>
</dbReference>
<dbReference type="Proteomes" id="UP000248481">
    <property type="component" value="Chromosome 10"/>
</dbReference>
<comment type="catalytic activity">
    <reaction evidence="8">
        <text>L-threonyl-[protein] + ATP = O-phospho-L-threonyl-[protein] + ADP + H(+)</text>
        <dbReference type="Rhea" id="RHEA:46608"/>
        <dbReference type="Rhea" id="RHEA-COMP:11060"/>
        <dbReference type="Rhea" id="RHEA-COMP:11605"/>
        <dbReference type="ChEBI" id="CHEBI:15378"/>
        <dbReference type="ChEBI" id="CHEBI:30013"/>
        <dbReference type="ChEBI" id="CHEBI:30616"/>
        <dbReference type="ChEBI" id="CHEBI:61977"/>
        <dbReference type="ChEBI" id="CHEBI:456216"/>
        <dbReference type="EC" id="2.7.11.1"/>
    </reaction>
</comment>
<dbReference type="InterPro" id="IPR011009">
    <property type="entry name" value="Kinase-like_dom_sf"/>
</dbReference>
<dbReference type="FunFam" id="3.30.200.20:FF:000006">
    <property type="entry name" value="TRAF2 and NCK-interacting protein kinase isoform 4"/>
    <property type="match status" value="1"/>
</dbReference>
<evidence type="ECO:0000313" key="15">
    <source>
        <dbReference type="RefSeq" id="XP_021536021.1"/>
    </source>
</evidence>
<dbReference type="GO" id="GO:0005829">
    <property type="term" value="C:cytosol"/>
    <property type="evidence" value="ECO:0007669"/>
    <property type="project" value="TreeGrafter"/>
</dbReference>
<feature type="compositionally biased region" description="Acidic residues" evidence="11">
    <location>
        <begin position="317"/>
        <end position="338"/>
    </location>
</feature>
<feature type="compositionally biased region" description="Low complexity" evidence="11">
    <location>
        <begin position="639"/>
        <end position="653"/>
    </location>
</feature>
<feature type="compositionally biased region" description="Low complexity" evidence="11">
    <location>
        <begin position="672"/>
        <end position="698"/>
    </location>
</feature>
<feature type="binding site" evidence="10">
    <location>
        <position position="54"/>
    </location>
    <ligand>
        <name>ATP</name>
        <dbReference type="ChEBI" id="CHEBI:30616"/>
    </ligand>
</feature>
<evidence type="ECO:0000256" key="5">
    <source>
        <dbReference type="ARBA" id="ARBA00022741"/>
    </source>
</evidence>
<evidence type="ECO:0000256" key="9">
    <source>
        <dbReference type="ARBA" id="ARBA00048679"/>
    </source>
</evidence>
<dbReference type="GO" id="GO:0004674">
    <property type="term" value="F:protein serine/threonine kinase activity"/>
    <property type="evidence" value="ECO:0007669"/>
    <property type="project" value="UniProtKB-KW"/>
</dbReference>
<evidence type="ECO:0000256" key="1">
    <source>
        <dbReference type="ARBA" id="ARBA00008874"/>
    </source>
</evidence>
<dbReference type="PROSITE" id="PS50219">
    <property type="entry name" value="CNH"/>
    <property type="match status" value="1"/>
</dbReference>
<comment type="similarity">
    <text evidence="1">Belongs to the protein kinase superfamily. STE Ser/Thr protein kinase family. STE20 subfamily.</text>
</comment>
<dbReference type="PANTHER" id="PTHR47096:SF1">
    <property type="entry name" value="MISSHAPEN LIKE KINASE 1"/>
    <property type="match status" value="1"/>
</dbReference>
<evidence type="ECO:0000259" key="12">
    <source>
        <dbReference type="PROSITE" id="PS50011"/>
    </source>
</evidence>
<dbReference type="PROSITE" id="PS00108">
    <property type="entry name" value="PROTEIN_KINASE_ST"/>
    <property type="match status" value="1"/>
</dbReference>
<feature type="compositionally biased region" description="Basic and acidic residues" evidence="11">
    <location>
        <begin position="744"/>
        <end position="759"/>
    </location>
</feature>
<evidence type="ECO:0000256" key="7">
    <source>
        <dbReference type="ARBA" id="ARBA00022840"/>
    </source>
</evidence>
<dbReference type="InterPro" id="IPR008271">
    <property type="entry name" value="Ser/Thr_kinase_AS"/>
</dbReference>
<comment type="catalytic activity">
    <reaction evidence="9">
        <text>L-seryl-[protein] + ATP = O-phospho-L-seryl-[protein] + ADP + H(+)</text>
        <dbReference type="Rhea" id="RHEA:17989"/>
        <dbReference type="Rhea" id="RHEA-COMP:9863"/>
        <dbReference type="Rhea" id="RHEA-COMP:11604"/>
        <dbReference type="ChEBI" id="CHEBI:15378"/>
        <dbReference type="ChEBI" id="CHEBI:29999"/>
        <dbReference type="ChEBI" id="CHEBI:30616"/>
        <dbReference type="ChEBI" id="CHEBI:83421"/>
        <dbReference type="ChEBI" id="CHEBI:456216"/>
        <dbReference type="EC" id="2.7.11.1"/>
    </reaction>
</comment>
<evidence type="ECO:0000256" key="2">
    <source>
        <dbReference type="ARBA" id="ARBA00012513"/>
    </source>
</evidence>
<feature type="compositionally biased region" description="Basic and acidic residues" evidence="11">
    <location>
        <begin position="719"/>
        <end position="732"/>
    </location>
</feature>